<protein>
    <submittedName>
        <fullName evidence="1">Uncharacterized protein</fullName>
    </submittedName>
</protein>
<dbReference type="EMBL" id="MN739531">
    <property type="protein sequence ID" value="QHT11091.1"/>
    <property type="molecule type" value="Genomic_DNA"/>
</dbReference>
<evidence type="ECO:0000313" key="1">
    <source>
        <dbReference type="EMBL" id="QHT11091.1"/>
    </source>
</evidence>
<sequence>MANSKPVLVRDIEIGKIYAHPKSKEIIGRLKEKTINSYYGMHREPIFNLVFEFDVFSNPIVMSCDWADELYETIGPIVPSLFEKTKTVIKQNPDKFETNDVIENIMGIEDNKYIYPPKDK</sequence>
<reference evidence="1" key="1">
    <citation type="journal article" date="2020" name="Nature">
        <title>Giant virus diversity and host interactions through global metagenomics.</title>
        <authorList>
            <person name="Schulz F."/>
            <person name="Roux S."/>
            <person name="Paez-Espino D."/>
            <person name="Jungbluth S."/>
            <person name="Walsh D.A."/>
            <person name="Denef V.J."/>
            <person name="McMahon K.D."/>
            <person name="Konstantinidis K.T."/>
            <person name="Eloe-Fadrosh E.A."/>
            <person name="Kyrpides N.C."/>
            <person name="Woyke T."/>
        </authorList>
    </citation>
    <scope>NUCLEOTIDE SEQUENCE</scope>
    <source>
        <strain evidence="1">GVMAG-M-3300023174-111</strain>
    </source>
</reference>
<organism evidence="1">
    <name type="scientific">viral metagenome</name>
    <dbReference type="NCBI Taxonomy" id="1070528"/>
    <lineage>
        <taxon>unclassified sequences</taxon>
        <taxon>metagenomes</taxon>
        <taxon>organismal metagenomes</taxon>
    </lineage>
</organism>
<dbReference type="AlphaFoldDB" id="A0A6C0D3F1"/>
<proteinExistence type="predicted"/>
<accession>A0A6C0D3F1</accession>
<name>A0A6C0D3F1_9ZZZZ</name>